<dbReference type="EMBL" id="BDHI01000015">
    <property type="protein sequence ID" value="GCB23465.1"/>
    <property type="molecule type" value="Genomic_DNA"/>
</dbReference>
<dbReference type="STRING" id="105351.A0A401KW30"/>
<feature type="compositionally biased region" description="Basic and acidic residues" evidence="3">
    <location>
        <begin position="377"/>
        <end position="391"/>
    </location>
</feature>
<gene>
    <name evidence="4" type="ORF">AAWM_06350</name>
</gene>
<dbReference type="Gene3D" id="3.40.50.720">
    <property type="entry name" value="NAD(P)-binding Rossmann-like Domain"/>
    <property type="match status" value="1"/>
</dbReference>
<evidence type="ECO:0000256" key="1">
    <source>
        <dbReference type="ARBA" id="ARBA00006484"/>
    </source>
</evidence>
<dbReference type="AlphaFoldDB" id="A0A401KW30"/>
<dbReference type="InterPro" id="IPR002347">
    <property type="entry name" value="SDR_fam"/>
</dbReference>
<dbReference type="PRINTS" id="PR00081">
    <property type="entry name" value="GDHRDH"/>
</dbReference>
<evidence type="ECO:0000313" key="4">
    <source>
        <dbReference type="EMBL" id="GCB23465.1"/>
    </source>
</evidence>
<dbReference type="Proteomes" id="UP000286921">
    <property type="component" value="Unassembled WGS sequence"/>
</dbReference>
<protein>
    <submittedName>
        <fullName evidence="4">Uncharacterized oxidoreductase YusZ</fullName>
    </submittedName>
</protein>
<evidence type="ECO:0000313" key="5">
    <source>
        <dbReference type="Proteomes" id="UP000286921"/>
    </source>
</evidence>
<reference evidence="4 5" key="1">
    <citation type="submission" date="2016-09" db="EMBL/GenBank/DDBJ databases">
        <title>Aspergillus awamori IFM 58123T.</title>
        <authorList>
            <person name="Kusuya Y."/>
            <person name="Shimizu M."/>
            <person name="Takahashi H."/>
            <person name="Yaguchi T."/>
        </authorList>
    </citation>
    <scope>NUCLEOTIDE SEQUENCE [LARGE SCALE GENOMIC DNA]</scope>
    <source>
        <strain evidence="4 5">IFM 58123</strain>
    </source>
</reference>
<dbReference type="Pfam" id="PF00106">
    <property type="entry name" value="adh_short"/>
    <property type="match status" value="1"/>
</dbReference>
<keyword evidence="5" id="KW-1185">Reference proteome</keyword>
<dbReference type="PANTHER" id="PTHR43976:SF16">
    <property type="entry name" value="SHORT-CHAIN DEHYDROGENASE_REDUCTASE FAMILY PROTEIN"/>
    <property type="match status" value="1"/>
</dbReference>
<evidence type="ECO:0000256" key="2">
    <source>
        <dbReference type="ARBA" id="ARBA00023002"/>
    </source>
</evidence>
<dbReference type="GO" id="GO:0016491">
    <property type="term" value="F:oxidoreductase activity"/>
    <property type="evidence" value="ECO:0007669"/>
    <property type="project" value="UniProtKB-KW"/>
</dbReference>
<dbReference type="InterPro" id="IPR036291">
    <property type="entry name" value="NAD(P)-bd_dom_sf"/>
</dbReference>
<accession>A0A401KW30</accession>
<comment type="caution">
    <text evidence="4">The sequence shown here is derived from an EMBL/GenBank/DDBJ whole genome shotgun (WGS) entry which is preliminary data.</text>
</comment>
<dbReference type="CDD" id="cd05374">
    <property type="entry name" value="17beta-HSD-like_SDR_c"/>
    <property type="match status" value="1"/>
</dbReference>
<name>A0A401KW30_ASPAW</name>
<dbReference type="InterPro" id="IPR051911">
    <property type="entry name" value="SDR_oxidoreductase"/>
</dbReference>
<organism evidence="4 5">
    <name type="scientific">Aspergillus awamori</name>
    <name type="common">Black koji mold</name>
    <dbReference type="NCBI Taxonomy" id="105351"/>
    <lineage>
        <taxon>Eukaryota</taxon>
        <taxon>Fungi</taxon>
        <taxon>Dikarya</taxon>
        <taxon>Ascomycota</taxon>
        <taxon>Pezizomycotina</taxon>
        <taxon>Eurotiomycetes</taxon>
        <taxon>Eurotiomycetidae</taxon>
        <taxon>Eurotiales</taxon>
        <taxon>Aspergillaceae</taxon>
        <taxon>Aspergillus</taxon>
    </lineage>
</organism>
<dbReference type="PANTHER" id="PTHR43976">
    <property type="entry name" value="SHORT CHAIN DEHYDROGENASE"/>
    <property type="match status" value="1"/>
</dbReference>
<proteinExistence type="inferred from homology"/>
<feature type="region of interest" description="Disordered" evidence="3">
    <location>
        <begin position="359"/>
        <end position="396"/>
    </location>
</feature>
<comment type="similarity">
    <text evidence="1">Belongs to the short-chain dehydrogenases/reductases (SDR) family.</text>
</comment>
<evidence type="ECO:0000256" key="3">
    <source>
        <dbReference type="SAM" id="MobiDB-lite"/>
    </source>
</evidence>
<dbReference type="SUPFAM" id="SSF51735">
    <property type="entry name" value="NAD(P)-binding Rossmann-fold domains"/>
    <property type="match status" value="1"/>
</dbReference>
<sequence>MAGQQLTWLVTGCSSGLGEALVRAILDKGDKVIATARGSKGVSGTDRLSSLKDAGAAVYELDMASPEEEIKRQAQDIWDKYGPIDVLVNNAGYIDISTFEEMTDDFLLNSIRINALGPFTLTRALLPHMRARRTGTILFSGSVGTYYGVPCGGPYVGPKGLIEGMVPAFAMEVAPFNIRVSILTYGHFRTQVMAAGVIQDRNPTRLPEYEKLNQEVYDGCLDWNGNQPGDPRKGAELVVEAVKGEGRCKGMELPLRLPLGSDTFGIVRNSCEELLKVWDEWDGITSKTDIDGSLRFPRPIKTTLFLLLLFILFISSTPGLPRASLPTSIPTCLSSPTRKHRFSLTQEPRQLLVTMPSEIAESGQKRKCQETANTAQDTKRIKHEDKEDGLELSRQQTVSSDVSKEVVESQPENRISYAGFNITAPVRQRWLWLEDLMMDVSDLIPAWDAGTAGIDTIEVDVLLLGYCLMCRMIAKTLTIKASEYRSLVQESNNAPKRSRLPGYKETETLEDMEGFWGKGPMRVVGKSPKTYLRLWRSLARKEHSWKVVSKWLNRSIMNRRMRRLSDRIFSFDVLGCDILNALIMKTPVEPVSQQELDMADARLDENGLLFPRRMDRVTAKVRREMAR</sequence>
<keyword evidence="2" id="KW-0560">Oxidoreductase</keyword>